<evidence type="ECO:0008006" key="4">
    <source>
        <dbReference type="Google" id="ProtNLM"/>
    </source>
</evidence>
<name>A0A853CVW6_9MICO</name>
<protein>
    <recommendedName>
        <fullName evidence="4">Nudix hydrolase domain-containing protein</fullName>
    </recommendedName>
</protein>
<organism evidence="2 3">
    <name type="scientific">Leifsonia shinshuensis</name>
    <dbReference type="NCBI Taxonomy" id="150026"/>
    <lineage>
        <taxon>Bacteria</taxon>
        <taxon>Bacillati</taxon>
        <taxon>Actinomycetota</taxon>
        <taxon>Actinomycetes</taxon>
        <taxon>Micrococcales</taxon>
        <taxon>Microbacteriaceae</taxon>
        <taxon>Leifsonia</taxon>
    </lineage>
</organism>
<evidence type="ECO:0000313" key="2">
    <source>
        <dbReference type="EMBL" id="NYJ23531.1"/>
    </source>
</evidence>
<keyword evidence="1" id="KW-1133">Transmembrane helix</keyword>
<evidence type="ECO:0000313" key="3">
    <source>
        <dbReference type="Proteomes" id="UP000578352"/>
    </source>
</evidence>
<dbReference type="AlphaFoldDB" id="A0A853CVW6"/>
<evidence type="ECO:0000256" key="1">
    <source>
        <dbReference type="SAM" id="Phobius"/>
    </source>
</evidence>
<keyword evidence="1" id="KW-0472">Membrane</keyword>
<feature type="transmembrane region" description="Helical" evidence="1">
    <location>
        <begin position="46"/>
        <end position="63"/>
    </location>
</feature>
<accession>A0A853CVW6</accession>
<comment type="caution">
    <text evidence="2">The sequence shown here is derived from an EMBL/GenBank/DDBJ whole genome shotgun (WGS) entry which is preliminary data.</text>
</comment>
<proteinExistence type="predicted"/>
<sequence length="427" mass="47103">MISLKRRLSTFVAHLLEKSASARWILLSTVLAAVGVVGVFVAIPAWINWLLAAISLVLLVIDVRRYRLEQRRTTFVKRPLDDFADVTAKLAGDERWNVIRVHGQTFVHDTGMSLRIAEGRLKAVVQPEPYQLPRDLKSLGGRYRRERIAKDSSIFNGPGLGWASAVTELPAEASTVTLVRGTFFDRLASDYFAAVDTRRDGSDTVLAGRRLFVDRLTRLRDFDVSWLFNGVGVSTIAVTSDGMFVITEQSVRNVGEQGLLAPSGSGSLEPKDLGGAASMDVAELSIAGANRELQEEASIEPGDIASSYFLGFGRWLNKAASPEVFAVTFLNVDSHELRRRKRRNEERVYVDGVSFVRPALPPDRWDPSRAELILPPEERGRVSLPLGVALSLLAREVGTGPPELATELRRRLDESFVGYEAESTSQG</sequence>
<dbReference type="Proteomes" id="UP000578352">
    <property type="component" value="Unassembled WGS sequence"/>
</dbReference>
<dbReference type="EMBL" id="JACCFL010000001">
    <property type="protein sequence ID" value="NYJ23531.1"/>
    <property type="molecule type" value="Genomic_DNA"/>
</dbReference>
<reference evidence="2 3" key="1">
    <citation type="submission" date="2020-07" db="EMBL/GenBank/DDBJ databases">
        <title>Sequencing the genomes of 1000 actinobacteria strains.</title>
        <authorList>
            <person name="Klenk H.-P."/>
        </authorList>
    </citation>
    <scope>NUCLEOTIDE SEQUENCE [LARGE SCALE GENOMIC DNA]</scope>
    <source>
        <strain evidence="2 3">DSM 15165</strain>
    </source>
</reference>
<dbReference type="RefSeq" id="WP_179605444.1">
    <property type="nucleotide sequence ID" value="NZ_BAABEH010000001.1"/>
</dbReference>
<feature type="transmembrane region" description="Helical" evidence="1">
    <location>
        <begin position="21"/>
        <end position="40"/>
    </location>
</feature>
<gene>
    <name evidence="2" type="ORF">HNR13_001818</name>
</gene>
<keyword evidence="1" id="KW-0812">Transmembrane</keyword>